<dbReference type="InterPro" id="IPR005162">
    <property type="entry name" value="Retrotrans_gag_dom"/>
</dbReference>
<name>A0A5J4YRK3_PORPP</name>
<dbReference type="EMBL" id="VRMN01000007">
    <property type="protein sequence ID" value="KAA8493354.1"/>
    <property type="molecule type" value="Genomic_DNA"/>
</dbReference>
<dbReference type="AlphaFoldDB" id="A0A5J4YRK3"/>
<feature type="region of interest" description="Disordered" evidence="1">
    <location>
        <begin position="194"/>
        <end position="225"/>
    </location>
</feature>
<comment type="caution">
    <text evidence="3">The sequence shown here is derived from an EMBL/GenBank/DDBJ whole genome shotgun (WGS) entry which is preliminary data.</text>
</comment>
<evidence type="ECO:0000313" key="3">
    <source>
        <dbReference type="EMBL" id="KAA8493354.1"/>
    </source>
</evidence>
<feature type="compositionally biased region" description="Basic residues" evidence="1">
    <location>
        <begin position="194"/>
        <end position="215"/>
    </location>
</feature>
<keyword evidence="4" id="KW-1185">Reference proteome</keyword>
<organism evidence="3 4">
    <name type="scientific">Porphyridium purpureum</name>
    <name type="common">Red alga</name>
    <name type="synonym">Porphyridium cruentum</name>
    <dbReference type="NCBI Taxonomy" id="35688"/>
    <lineage>
        <taxon>Eukaryota</taxon>
        <taxon>Rhodophyta</taxon>
        <taxon>Bangiophyceae</taxon>
        <taxon>Porphyridiales</taxon>
        <taxon>Porphyridiaceae</taxon>
        <taxon>Porphyridium</taxon>
    </lineage>
</organism>
<accession>A0A5J4YRK3</accession>
<sequence>MCEELVLRLHEEHAELAAEVHRVRNGAYLRGDHGSQVKTAPMPAFLRERDALTVASWCDAAKGQTSTQLREKYHLRGRQREFEPNASSQVARDRFAACVQRNPTIQEYVNDFGNYLLHLPSVSNSEHLTRFVRGLQSAIQTQVLLKQAASYLDALQAAIAIDTAFRQSVHASAFAGNGVSPMDFGLAQAPRRLSGRAKWAKKRPNPQTKSKRKPPRPNMLSPDTCRSCGRRAHWAIDYTQELGATEYDLGTSATSEPELIRLPV</sequence>
<dbReference type="Proteomes" id="UP000324585">
    <property type="component" value="Unassembled WGS sequence"/>
</dbReference>
<evidence type="ECO:0000313" key="4">
    <source>
        <dbReference type="Proteomes" id="UP000324585"/>
    </source>
</evidence>
<evidence type="ECO:0000259" key="2">
    <source>
        <dbReference type="Pfam" id="PF03732"/>
    </source>
</evidence>
<protein>
    <recommendedName>
        <fullName evidence="2">Retrotransposon gag domain-containing protein</fullName>
    </recommendedName>
</protein>
<proteinExistence type="predicted"/>
<gene>
    <name evidence="3" type="ORF">FVE85_8799</name>
</gene>
<feature type="domain" description="Retrotransposon gag" evidence="2">
    <location>
        <begin position="80"/>
        <end position="136"/>
    </location>
</feature>
<reference evidence="4" key="1">
    <citation type="journal article" date="2019" name="Nat. Commun.">
        <title>Expansion of phycobilisome linker gene families in mesophilic red algae.</title>
        <authorList>
            <person name="Lee J."/>
            <person name="Kim D."/>
            <person name="Bhattacharya D."/>
            <person name="Yoon H.S."/>
        </authorList>
    </citation>
    <scope>NUCLEOTIDE SEQUENCE [LARGE SCALE GENOMIC DNA]</scope>
    <source>
        <strain evidence="4">CCMP 1328</strain>
    </source>
</reference>
<evidence type="ECO:0000256" key="1">
    <source>
        <dbReference type="SAM" id="MobiDB-lite"/>
    </source>
</evidence>
<dbReference type="Pfam" id="PF03732">
    <property type="entry name" value="Retrotrans_gag"/>
    <property type="match status" value="1"/>
</dbReference>